<evidence type="ECO:0000256" key="5">
    <source>
        <dbReference type="SAM" id="MobiDB-lite"/>
    </source>
</evidence>
<feature type="compositionally biased region" description="Basic and acidic residues" evidence="5">
    <location>
        <begin position="516"/>
        <end position="530"/>
    </location>
</feature>
<protein>
    <submittedName>
        <fullName evidence="7">Sas10 C-terminal domain-containing protein</fullName>
    </submittedName>
</protein>
<dbReference type="PANTHER" id="PTHR13237">
    <property type="entry name" value="SOMETHING ABOUT SILENCING PROTEIN 10-RELATED"/>
    <property type="match status" value="1"/>
</dbReference>
<dbReference type="OrthoDB" id="1924577at2759"/>
<feature type="compositionally biased region" description="Low complexity" evidence="5">
    <location>
        <begin position="417"/>
        <end position="432"/>
    </location>
</feature>
<feature type="compositionally biased region" description="Acidic residues" evidence="5">
    <location>
        <begin position="318"/>
        <end position="335"/>
    </location>
</feature>
<feature type="compositionally biased region" description="Basic residues" evidence="5">
    <location>
        <begin position="594"/>
        <end position="619"/>
    </location>
</feature>
<evidence type="ECO:0000313" key="7">
    <source>
        <dbReference type="EMBL" id="GJE88396.1"/>
    </source>
</evidence>
<dbReference type="GO" id="GO:0000462">
    <property type="term" value="P:maturation of SSU-rRNA from tricistronic rRNA transcript (SSU-rRNA, 5.8S rRNA, LSU-rRNA)"/>
    <property type="evidence" value="ECO:0007669"/>
    <property type="project" value="TreeGrafter"/>
</dbReference>
<feature type="region of interest" description="Disordered" evidence="5">
    <location>
        <begin position="362"/>
        <end position="559"/>
    </location>
</feature>
<evidence type="ECO:0000256" key="2">
    <source>
        <dbReference type="ARBA" id="ARBA00010979"/>
    </source>
</evidence>
<keyword evidence="3" id="KW-0597">Phosphoprotein</keyword>
<dbReference type="InterPro" id="IPR018972">
    <property type="entry name" value="Sas10_C_dom"/>
</dbReference>
<evidence type="ECO:0000313" key="8">
    <source>
        <dbReference type="Proteomes" id="UP000703269"/>
    </source>
</evidence>
<feature type="domain" description="Sas10 C-terminal" evidence="6">
    <location>
        <begin position="578"/>
        <end position="652"/>
    </location>
</feature>
<name>A0A9P3G530_9APHY</name>
<evidence type="ECO:0000259" key="6">
    <source>
        <dbReference type="Pfam" id="PF09368"/>
    </source>
</evidence>
<feature type="region of interest" description="Disordered" evidence="5">
    <location>
        <begin position="586"/>
        <end position="619"/>
    </location>
</feature>
<feature type="compositionally biased region" description="Acidic residues" evidence="5">
    <location>
        <begin position="78"/>
        <end position="94"/>
    </location>
</feature>
<accession>A0A9P3G530</accession>
<comment type="subcellular location">
    <subcellularLocation>
        <location evidence="1">Nucleus</location>
    </subcellularLocation>
</comment>
<gene>
    <name evidence="7" type="ORF">PsYK624_044790</name>
</gene>
<evidence type="ECO:0000256" key="4">
    <source>
        <dbReference type="ARBA" id="ARBA00023242"/>
    </source>
</evidence>
<dbReference type="EMBL" id="BPQB01000009">
    <property type="protein sequence ID" value="GJE88396.1"/>
    <property type="molecule type" value="Genomic_DNA"/>
</dbReference>
<keyword evidence="8" id="KW-1185">Reference proteome</keyword>
<reference evidence="7 8" key="1">
    <citation type="submission" date="2021-08" db="EMBL/GenBank/DDBJ databases">
        <title>Draft Genome Sequence of Phanerochaete sordida strain YK-624.</title>
        <authorList>
            <person name="Mori T."/>
            <person name="Dohra H."/>
            <person name="Suzuki T."/>
            <person name="Kawagishi H."/>
            <person name="Hirai H."/>
        </authorList>
    </citation>
    <scope>NUCLEOTIDE SEQUENCE [LARGE SCALE GENOMIC DNA]</scope>
    <source>
        <strain evidence="7 8">YK-624</strain>
    </source>
</reference>
<sequence>MARRHGAKQSKSRSQPRGVNRKDATIKRWNRPEDIPMDEEDEFHAARDEILLDGEDRMSDDEGDEEEVFALRGMPQDSDSEEDDHDEDDEDDFEDTHPEPGPSTVKQKKGKKTSKAAASSESESESESEEEGWGKSKAAYYSSNAGQLDSDDEEANEMEEQEARRLQAKARDAMTDNDFGLEDTVEGAPEAEDELVEPAAPVIQKLPEDKGARLRHLEKASPEALALAGDWDDAARTLIKTQAKIAVLEDEDLLDKVGAGMLHLYYQALLQYATTLAFYLYLRASEKYAQRPDLLRGHPIMKRLLTFKQSISTLEDLGVNDDEEDDEDDEDSEDDELGLAGRIRGISAEELQSLLADMEAVTSAGRTRKNAVPSPEKPKPKAKAAPEEPPKKKRKTASASAPASLPVFDLEEPEFPAAPRASSRARAAADADAYGEPVALQAADAADKAARKKSLRFHTSKIESAAGRRERARAAAGGDDDIPWQQRKKERERQNKKELEKTRGMGGADLDDEEPEPRADPGRKRRRDEESASEDDGAEGYYDLVKRKTKEKKDKKKAEYEAAVALAKEGLITDDTAEGPRGVSRAILKNKGLTPHRSKSVRNPRVKKRQRYEKAKKKVASQKAVYKGGLAATGRYDGEKTGITKVIKSVKL</sequence>
<dbReference type="PANTHER" id="PTHR13237:SF8">
    <property type="entry name" value="SOMETHING ABOUT SILENCING PROTEIN 10"/>
    <property type="match status" value="1"/>
</dbReference>
<feature type="compositionally biased region" description="Basic and acidic residues" evidence="5">
    <location>
        <begin position="487"/>
        <end position="503"/>
    </location>
</feature>
<feature type="compositionally biased region" description="Basic and acidic residues" evidence="5">
    <location>
        <begin position="20"/>
        <end position="34"/>
    </location>
</feature>
<comment type="similarity">
    <text evidence="2">Belongs to the SAS10 family.</text>
</comment>
<feature type="compositionally biased region" description="Acidic residues" evidence="5">
    <location>
        <begin position="122"/>
        <end position="131"/>
    </location>
</feature>
<feature type="compositionally biased region" description="Acidic residues" evidence="5">
    <location>
        <begin position="58"/>
        <end position="68"/>
    </location>
</feature>
<dbReference type="InterPro" id="IPR007146">
    <property type="entry name" value="Sas10/Utp3/C1D"/>
</dbReference>
<feature type="compositionally biased region" description="Basic residues" evidence="5">
    <location>
        <begin position="1"/>
        <end position="11"/>
    </location>
</feature>
<evidence type="ECO:0000256" key="1">
    <source>
        <dbReference type="ARBA" id="ARBA00004123"/>
    </source>
</evidence>
<dbReference type="Pfam" id="PF04000">
    <property type="entry name" value="Sas10_Utp3"/>
    <property type="match status" value="1"/>
</dbReference>
<organism evidence="7 8">
    <name type="scientific">Phanerochaete sordida</name>
    <dbReference type="NCBI Taxonomy" id="48140"/>
    <lineage>
        <taxon>Eukaryota</taxon>
        <taxon>Fungi</taxon>
        <taxon>Dikarya</taxon>
        <taxon>Basidiomycota</taxon>
        <taxon>Agaricomycotina</taxon>
        <taxon>Agaricomycetes</taxon>
        <taxon>Polyporales</taxon>
        <taxon>Phanerochaetaceae</taxon>
        <taxon>Phanerochaete</taxon>
    </lineage>
</organism>
<comment type="caution">
    <text evidence="7">The sequence shown here is derived from an EMBL/GenBank/DDBJ whole genome shotgun (WGS) entry which is preliminary data.</text>
</comment>
<proteinExistence type="inferred from homology"/>
<keyword evidence="4" id="KW-0539">Nucleus</keyword>
<feature type="compositionally biased region" description="Acidic residues" evidence="5">
    <location>
        <begin position="149"/>
        <end position="160"/>
    </location>
</feature>
<feature type="region of interest" description="Disordered" evidence="5">
    <location>
        <begin position="316"/>
        <end position="335"/>
    </location>
</feature>
<dbReference type="GO" id="GO:0032040">
    <property type="term" value="C:small-subunit processome"/>
    <property type="evidence" value="ECO:0007669"/>
    <property type="project" value="TreeGrafter"/>
</dbReference>
<dbReference type="Pfam" id="PF09368">
    <property type="entry name" value="Sas10"/>
    <property type="match status" value="1"/>
</dbReference>
<feature type="compositionally biased region" description="Basic and acidic residues" evidence="5">
    <location>
        <begin position="43"/>
        <end position="57"/>
    </location>
</feature>
<dbReference type="AlphaFoldDB" id="A0A9P3G530"/>
<feature type="compositionally biased region" description="Basic residues" evidence="5">
    <location>
        <begin position="450"/>
        <end position="459"/>
    </location>
</feature>
<feature type="compositionally biased region" description="Basic and acidic residues" evidence="5">
    <location>
        <begin position="376"/>
        <end position="390"/>
    </location>
</feature>
<feature type="region of interest" description="Disordered" evidence="5">
    <location>
        <begin position="1"/>
        <end position="167"/>
    </location>
</feature>
<dbReference type="Proteomes" id="UP000703269">
    <property type="component" value="Unassembled WGS sequence"/>
</dbReference>
<evidence type="ECO:0000256" key="3">
    <source>
        <dbReference type="ARBA" id="ARBA00022553"/>
    </source>
</evidence>